<sequence length="392" mass="44451">MKQRLAGESVFTPTRQYSARSDHGSSTPGGLSTSTAQGFGASSAASQHSDEIPLATTISANRFSSAKLQRQPTASSSDLILNISLGGGGGGNESRTVGAIGSGDPFSHFAFSSVATAPLDLVADGSPLDEYTHNGTLTKASSTRNSLKKPHPPAGASSATSGGPRLTIKALEARQVYQLRLVRHHEQQRRAAVATIIKFYRDQKQRRASRIAFRNAREAMIRENIKLHRRDMLRRKFRLLVSRHSRRSHNPTQHWRWVRLQAWVRGFLARKTFLKMRDVARHVHNFARIKLAQHQAAIVVQQYWKRFFVQRRLVNVSAYLAVRRSHAARVIQRSVRQYLFCRPAAEKWAVKTRYRHYRAASKIQRVWRAWRENFDQRLDATRTRLILSKTVS</sequence>
<dbReference type="PANTHER" id="PTHR22706">
    <property type="entry name" value="ASSEMBLY FACTOR FOR SPINDLE MICROTUBULES"/>
    <property type="match status" value="1"/>
</dbReference>
<protein>
    <submittedName>
        <fullName evidence="6">Calmodulin-binding protein, putative</fullName>
    </submittedName>
</protein>
<reference evidence="7" key="1">
    <citation type="submission" date="2015-09" db="EMBL/GenBank/DDBJ databases">
        <authorList>
            <consortium name="Pathogen Informatics"/>
        </authorList>
    </citation>
    <scope>NUCLEOTIDE SEQUENCE [LARGE SCALE GENOMIC DNA]</scope>
    <source>
        <strain evidence="7">Lake Konstanz</strain>
    </source>
</reference>
<dbReference type="SMART" id="SM00015">
    <property type="entry name" value="IQ"/>
    <property type="match status" value="3"/>
</dbReference>
<evidence type="ECO:0000313" key="6">
    <source>
        <dbReference type="EMBL" id="CUG88039.1"/>
    </source>
</evidence>
<evidence type="ECO:0000256" key="3">
    <source>
        <dbReference type="ARBA" id="ARBA00022737"/>
    </source>
</evidence>
<dbReference type="GO" id="GO:0051295">
    <property type="term" value="P:establishment of meiotic spindle localization"/>
    <property type="evidence" value="ECO:0007669"/>
    <property type="project" value="TreeGrafter"/>
</dbReference>
<dbReference type="InterPro" id="IPR051185">
    <property type="entry name" value="ASPM"/>
</dbReference>
<proteinExistence type="predicted"/>
<gene>
    <name evidence="6" type="ORF">BSAL_13385</name>
</gene>
<keyword evidence="4" id="KW-0112">Calmodulin-binding</keyword>
<dbReference type="PANTHER" id="PTHR22706:SF1">
    <property type="entry name" value="ASSEMBLY FACTOR FOR SPINDLE MICROTUBULES"/>
    <property type="match status" value="1"/>
</dbReference>
<comment type="subcellular location">
    <subcellularLocation>
        <location evidence="1">Cytoplasm</location>
    </subcellularLocation>
</comment>
<dbReference type="GO" id="GO:0005516">
    <property type="term" value="F:calmodulin binding"/>
    <property type="evidence" value="ECO:0007669"/>
    <property type="project" value="UniProtKB-KW"/>
</dbReference>
<dbReference type="GO" id="GO:0000922">
    <property type="term" value="C:spindle pole"/>
    <property type="evidence" value="ECO:0007669"/>
    <property type="project" value="TreeGrafter"/>
</dbReference>
<dbReference type="GO" id="GO:0007051">
    <property type="term" value="P:spindle organization"/>
    <property type="evidence" value="ECO:0007669"/>
    <property type="project" value="TreeGrafter"/>
</dbReference>
<accession>A0A0S4JD23</accession>
<dbReference type="GO" id="GO:0005737">
    <property type="term" value="C:cytoplasm"/>
    <property type="evidence" value="ECO:0007669"/>
    <property type="project" value="UniProtKB-SubCell"/>
</dbReference>
<evidence type="ECO:0000313" key="7">
    <source>
        <dbReference type="Proteomes" id="UP000051952"/>
    </source>
</evidence>
<name>A0A0S4JD23_BODSA</name>
<dbReference type="Gene3D" id="1.20.5.190">
    <property type="match status" value="1"/>
</dbReference>
<evidence type="ECO:0000256" key="5">
    <source>
        <dbReference type="SAM" id="MobiDB-lite"/>
    </source>
</evidence>
<evidence type="ECO:0000256" key="2">
    <source>
        <dbReference type="ARBA" id="ARBA00022490"/>
    </source>
</evidence>
<dbReference type="InterPro" id="IPR000048">
    <property type="entry name" value="IQ_motif_EF-hand-BS"/>
</dbReference>
<feature type="compositionally biased region" description="Low complexity" evidence="5">
    <location>
        <begin position="24"/>
        <end position="47"/>
    </location>
</feature>
<feature type="region of interest" description="Disordered" evidence="5">
    <location>
        <begin position="133"/>
        <end position="165"/>
    </location>
</feature>
<dbReference type="GO" id="GO:0000278">
    <property type="term" value="P:mitotic cell cycle"/>
    <property type="evidence" value="ECO:0007669"/>
    <property type="project" value="TreeGrafter"/>
</dbReference>
<feature type="compositionally biased region" description="Polar residues" evidence="5">
    <location>
        <begin position="133"/>
        <end position="145"/>
    </location>
</feature>
<evidence type="ECO:0000256" key="4">
    <source>
        <dbReference type="ARBA" id="ARBA00022860"/>
    </source>
</evidence>
<evidence type="ECO:0000256" key="1">
    <source>
        <dbReference type="ARBA" id="ARBA00004496"/>
    </source>
</evidence>
<feature type="region of interest" description="Disordered" evidence="5">
    <location>
        <begin position="1"/>
        <end position="48"/>
    </location>
</feature>
<dbReference type="EMBL" id="CYKH01001612">
    <property type="protein sequence ID" value="CUG88039.1"/>
    <property type="molecule type" value="Genomic_DNA"/>
</dbReference>
<organism evidence="6 7">
    <name type="scientific">Bodo saltans</name>
    <name type="common">Flagellated protozoan</name>
    <dbReference type="NCBI Taxonomy" id="75058"/>
    <lineage>
        <taxon>Eukaryota</taxon>
        <taxon>Discoba</taxon>
        <taxon>Euglenozoa</taxon>
        <taxon>Kinetoplastea</taxon>
        <taxon>Metakinetoplastina</taxon>
        <taxon>Eubodonida</taxon>
        <taxon>Bodonidae</taxon>
        <taxon>Bodo</taxon>
    </lineage>
</organism>
<dbReference type="PROSITE" id="PS50096">
    <property type="entry name" value="IQ"/>
    <property type="match status" value="1"/>
</dbReference>
<dbReference type="OrthoDB" id="2148418at2759"/>
<keyword evidence="3" id="KW-0677">Repeat</keyword>
<dbReference type="AlphaFoldDB" id="A0A0S4JD23"/>
<dbReference type="VEuPathDB" id="TriTrypDB:BSAL_13385"/>
<keyword evidence="2" id="KW-0963">Cytoplasm</keyword>
<dbReference type="Proteomes" id="UP000051952">
    <property type="component" value="Unassembled WGS sequence"/>
</dbReference>
<dbReference type="Pfam" id="PF00612">
    <property type="entry name" value="IQ"/>
    <property type="match status" value="2"/>
</dbReference>
<keyword evidence="7" id="KW-1185">Reference proteome</keyword>